<proteinExistence type="inferred from homology"/>
<dbReference type="GO" id="GO:0043266">
    <property type="term" value="P:regulation of potassium ion transport"/>
    <property type="evidence" value="ECO:0007669"/>
    <property type="project" value="TreeGrafter"/>
</dbReference>
<keyword evidence="3" id="KW-0812">Transmembrane</keyword>
<feature type="transmembrane region" description="Helical" evidence="3">
    <location>
        <begin position="190"/>
        <end position="210"/>
    </location>
</feature>
<protein>
    <submittedName>
        <fullName evidence="4">Uncharacterized protein</fullName>
    </submittedName>
</protein>
<feature type="transmembrane region" description="Helical" evidence="3">
    <location>
        <begin position="723"/>
        <end position="744"/>
    </location>
</feature>
<feature type="region of interest" description="Disordered" evidence="2">
    <location>
        <begin position="1"/>
        <end position="25"/>
    </location>
</feature>
<accession>A0A182F870</accession>
<reference evidence="4 5" key="1">
    <citation type="journal article" date="2017" name="G3 (Bethesda)">
        <title>The Physical Genome Mapping of Anopheles albimanus Corrected Scaffold Misassemblies and Identified Interarm Rearrangements in Genus Anopheles.</title>
        <authorList>
            <person name="Artemov G.N."/>
            <person name="Peery A.N."/>
            <person name="Jiang X."/>
            <person name="Tu Z."/>
            <person name="Stegniy V.N."/>
            <person name="Sharakhova M.V."/>
            <person name="Sharakhov I.V."/>
        </authorList>
    </citation>
    <scope>NUCLEOTIDE SEQUENCE [LARGE SCALE GENOMIC DNA]</scope>
    <source>
        <strain evidence="4 5">ALBI9_A</strain>
    </source>
</reference>
<dbReference type="PANTHER" id="PTHR19444">
    <property type="entry name" value="UNC-93 RELATED"/>
    <property type="match status" value="1"/>
</dbReference>
<dbReference type="STRING" id="7167.A0A182F870"/>
<keyword evidence="3" id="KW-0472">Membrane</keyword>
<dbReference type="VEuPathDB" id="VectorBase:AALB20_032965"/>
<dbReference type="InterPro" id="IPR036259">
    <property type="entry name" value="MFS_trans_sf"/>
</dbReference>
<name>A0A182F870_ANOAL</name>
<evidence type="ECO:0000313" key="5">
    <source>
        <dbReference type="Proteomes" id="UP000069272"/>
    </source>
</evidence>
<keyword evidence="3" id="KW-1133">Transmembrane helix</keyword>
<feature type="region of interest" description="Disordered" evidence="2">
    <location>
        <begin position="415"/>
        <end position="480"/>
    </location>
</feature>
<organism evidence="4 5">
    <name type="scientific">Anopheles albimanus</name>
    <name type="common">New world malaria mosquito</name>
    <dbReference type="NCBI Taxonomy" id="7167"/>
    <lineage>
        <taxon>Eukaryota</taxon>
        <taxon>Metazoa</taxon>
        <taxon>Ecdysozoa</taxon>
        <taxon>Arthropoda</taxon>
        <taxon>Hexapoda</taxon>
        <taxon>Insecta</taxon>
        <taxon>Pterygota</taxon>
        <taxon>Neoptera</taxon>
        <taxon>Endopterygota</taxon>
        <taxon>Diptera</taxon>
        <taxon>Nematocera</taxon>
        <taxon>Culicoidea</taxon>
        <taxon>Culicidae</taxon>
        <taxon>Anophelinae</taxon>
        <taxon>Anopheles</taxon>
    </lineage>
</organism>
<feature type="transmembrane region" description="Helical" evidence="3">
    <location>
        <begin position="664"/>
        <end position="686"/>
    </location>
</feature>
<dbReference type="VEuPathDB" id="VectorBase:AALB002694"/>
<feature type="transmembrane region" description="Helical" evidence="3">
    <location>
        <begin position="260"/>
        <end position="281"/>
    </location>
</feature>
<evidence type="ECO:0000256" key="1">
    <source>
        <dbReference type="ARBA" id="ARBA00009172"/>
    </source>
</evidence>
<dbReference type="PANTHER" id="PTHR19444:SF11">
    <property type="entry name" value="UNC93-LIKE PROTEIN"/>
    <property type="match status" value="1"/>
</dbReference>
<dbReference type="EnsemblMetazoa" id="AALB002694-RA">
    <property type="protein sequence ID" value="AALB002694-PA"/>
    <property type="gene ID" value="AALB002694"/>
</dbReference>
<dbReference type="AlphaFoldDB" id="A0A182F870"/>
<feature type="transmembrane region" description="Helical" evidence="3">
    <location>
        <begin position="693"/>
        <end position="711"/>
    </location>
</feature>
<dbReference type="GO" id="GO:0005886">
    <property type="term" value="C:plasma membrane"/>
    <property type="evidence" value="ECO:0007669"/>
    <property type="project" value="TreeGrafter"/>
</dbReference>
<feature type="compositionally biased region" description="Pro residues" evidence="2">
    <location>
        <begin position="461"/>
        <end position="472"/>
    </location>
</feature>
<feature type="transmembrane region" description="Helical" evidence="3">
    <location>
        <begin position="230"/>
        <end position="248"/>
    </location>
</feature>
<reference evidence="4" key="2">
    <citation type="submission" date="2022-08" db="UniProtKB">
        <authorList>
            <consortium name="EnsemblMetazoa"/>
        </authorList>
    </citation>
    <scope>IDENTIFICATION</scope>
    <source>
        <strain evidence="4">STECLA/ALBI9_A</strain>
    </source>
</reference>
<dbReference type="InterPro" id="IPR051951">
    <property type="entry name" value="UNC-93_regulatory"/>
</dbReference>
<feature type="transmembrane region" description="Helical" evidence="3">
    <location>
        <begin position="352"/>
        <end position="372"/>
    </location>
</feature>
<sequence length="816" mass="88079">MFIPVSGNVPGISQGEEMGSLPNLSDLSSEKLERRLEERERILARERIIERDFGREKDSVRTLERPMLVHKQQIAAAKNFFQQKCPPGARKVMRTRSSGQAHHIWDDPIIDQYLTNYSPASNRSHRISLGPTLAPAYQFQSSSLGNRRRDSVNSSIGATSVRKLLTVQNRSYGCRHKVPTHVRSKVTKNFILVAVAHGLMCGALVPLVVLQGSNSTWFQQESWLAAGPDVGSGLLALCFAITAAMCLATTRLVQRFGYSIVLTASYGVLCLFLAAHIYPVLLSLVPGYLLLGLLLGPTVICKQALLVSMAGKLSCSQPECGGTTTAGIGADSYDDHRLLCSREEQVRRLGRWFRAAGDFGIIIGTIVAAFVLTCASGSNRIGCYYVSRISPDPPGVPSSGAAPFGTVNGTVHPNASVTSAVHPRRPTVLGPNLPPERDILMSLPDDDTEPPPTVAATVTPVPSPKPTNPSAPGPKIVTPSMPTLRETMYYLYNIRLPEPAGTEGGPAAAGAGAASSTSSSAAGEPPYGGDGAYGSGGVQYLDRFPYSMYEMNDNGERICGSHLCPVWDRNIPVNGSTVESDAKSRGYTGAVQLMGVYLAFGVLAFLVTAFTADYEFNVKFDSIRRMSDTLLFAGPLAYFVGTEQAYMMADFMKAFVACELGPNSVAGVMIGMGVMQLIAACTLSMLLRHTKRVIVIVAGFMFHACLLLVLLRWKPSRDDSAVLYVIPAAWGVCNAVWETLLFALATRTHPNRFAEIMSPLQALRFLGLAITFAGHGVLCESPKIIILAILLVTAVIPYTMLELKLESQRRAIKLSL</sequence>
<dbReference type="SUPFAM" id="SSF103473">
    <property type="entry name" value="MFS general substrate transporter"/>
    <property type="match status" value="2"/>
</dbReference>
<dbReference type="GO" id="GO:0055120">
    <property type="term" value="C:striated muscle dense body"/>
    <property type="evidence" value="ECO:0007669"/>
    <property type="project" value="TreeGrafter"/>
</dbReference>
<feature type="transmembrane region" description="Helical" evidence="3">
    <location>
        <begin position="756"/>
        <end position="778"/>
    </location>
</feature>
<dbReference type="GO" id="GO:0015459">
    <property type="term" value="F:potassium channel regulator activity"/>
    <property type="evidence" value="ECO:0007669"/>
    <property type="project" value="TreeGrafter"/>
</dbReference>
<evidence type="ECO:0000313" key="4">
    <source>
        <dbReference type="EnsemblMetazoa" id="AALB002694-PA"/>
    </source>
</evidence>
<feature type="transmembrane region" description="Helical" evidence="3">
    <location>
        <begin position="784"/>
        <end position="801"/>
    </location>
</feature>
<feature type="transmembrane region" description="Helical" evidence="3">
    <location>
        <begin position="590"/>
        <end position="610"/>
    </location>
</feature>
<keyword evidence="5" id="KW-1185">Reference proteome</keyword>
<evidence type="ECO:0000256" key="2">
    <source>
        <dbReference type="SAM" id="MobiDB-lite"/>
    </source>
</evidence>
<feature type="region of interest" description="Disordered" evidence="2">
    <location>
        <begin position="502"/>
        <end position="528"/>
    </location>
</feature>
<evidence type="ECO:0000256" key="3">
    <source>
        <dbReference type="SAM" id="Phobius"/>
    </source>
</evidence>
<comment type="similarity">
    <text evidence="1">Belongs to the unc-93 family.</text>
</comment>
<dbReference type="Proteomes" id="UP000069272">
    <property type="component" value="Chromosome 2R"/>
</dbReference>
<dbReference type="GO" id="GO:0006937">
    <property type="term" value="P:regulation of muscle contraction"/>
    <property type="evidence" value="ECO:0007669"/>
    <property type="project" value="TreeGrafter"/>
</dbReference>
<feature type="compositionally biased region" description="Low complexity" evidence="2">
    <location>
        <begin position="502"/>
        <end position="525"/>
    </location>
</feature>